<protein>
    <submittedName>
        <fullName evidence="9">Zn-dependent protease with chaperone function</fullName>
    </submittedName>
</protein>
<feature type="transmembrane region" description="Helical" evidence="7">
    <location>
        <begin position="269"/>
        <end position="293"/>
    </location>
</feature>
<dbReference type="AlphaFoldDB" id="A0A542ECT2"/>
<evidence type="ECO:0000313" key="9">
    <source>
        <dbReference type="EMBL" id="TQJ13138.1"/>
    </source>
</evidence>
<comment type="similarity">
    <text evidence="6">Belongs to the peptidase M48 family.</text>
</comment>
<dbReference type="PANTHER" id="PTHR34978:SF3">
    <property type="entry name" value="SLR0241 PROTEIN"/>
    <property type="match status" value="1"/>
</dbReference>
<dbReference type="RefSeq" id="WP_141927360.1">
    <property type="nucleotide sequence ID" value="NZ_BAABCI010000015.1"/>
</dbReference>
<dbReference type="GO" id="GO:0046872">
    <property type="term" value="F:metal ion binding"/>
    <property type="evidence" value="ECO:0007669"/>
    <property type="project" value="UniProtKB-KW"/>
</dbReference>
<keyword evidence="5 6" id="KW-0482">Metalloprotease</keyword>
<keyword evidence="10" id="KW-1185">Reference proteome</keyword>
<evidence type="ECO:0000259" key="8">
    <source>
        <dbReference type="Pfam" id="PF01435"/>
    </source>
</evidence>
<dbReference type="Pfam" id="PF01435">
    <property type="entry name" value="Peptidase_M48"/>
    <property type="match status" value="1"/>
</dbReference>
<comment type="caution">
    <text evidence="9">The sequence shown here is derived from an EMBL/GenBank/DDBJ whole genome shotgun (WGS) entry which is preliminary data.</text>
</comment>
<reference evidence="9 10" key="1">
    <citation type="submission" date="2019-06" db="EMBL/GenBank/DDBJ databases">
        <title>Sequencing the genomes of 1000 actinobacteria strains.</title>
        <authorList>
            <person name="Klenk H.-P."/>
        </authorList>
    </citation>
    <scope>NUCLEOTIDE SEQUENCE [LARGE SCALE GENOMIC DNA]</scope>
    <source>
        <strain evidence="9 10">DSM 19828</strain>
    </source>
</reference>
<dbReference type="OrthoDB" id="9785340at2"/>
<sequence length="294" mass="31359">MGRVFVVALILLAVLLAWPMPRLLPRLTALRSVPAAALLLWQSVSLAAVASGLLAAPLAVLLYARATSGHHDPDPGKHVTLLLAGLAVTGFLLARLLLQGHRIGTDLRRGRREHTELVDLIGIDDAALGENVRVLAHPTPTAYCVPGSSRRVVLTQGTLDALDADQLEAVLAHERSHLRQRHDLVLEFFTVLHTAVPVAVRSTAGLREVKLLIELLADRWAVGVTGKRPVATAMLALAGGQHPASALGATDDAVIRVEQLAYGTYRRRLAFGAVLTAMFVLQLPGLLTVATLVS</sequence>
<gene>
    <name evidence="9" type="ORF">FB459_0536</name>
</gene>
<dbReference type="EMBL" id="VFMO01000001">
    <property type="protein sequence ID" value="TQJ13138.1"/>
    <property type="molecule type" value="Genomic_DNA"/>
</dbReference>
<dbReference type="Gene3D" id="3.30.2010.10">
    <property type="entry name" value="Metalloproteases ('zincins'), catalytic domain"/>
    <property type="match status" value="1"/>
</dbReference>
<keyword evidence="1 6" id="KW-0645">Protease</keyword>
<evidence type="ECO:0000256" key="2">
    <source>
        <dbReference type="ARBA" id="ARBA00022723"/>
    </source>
</evidence>
<name>A0A542ECT2_9MICO</name>
<dbReference type="Proteomes" id="UP000320806">
    <property type="component" value="Unassembled WGS sequence"/>
</dbReference>
<dbReference type="InterPro" id="IPR001915">
    <property type="entry name" value="Peptidase_M48"/>
</dbReference>
<dbReference type="GO" id="GO:0004222">
    <property type="term" value="F:metalloendopeptidase activity"/>
    <property type="evidence" value="ECO:0007669"/>
    <property type="project" value="InterPro"/>
</dbReference>
<evidence type="ECO:0000256" key="5">
    <source>
        <dbReference type="ARBA" id="ARBA00023049"/>
    </source>
</evidence>
<comment type="cofactor">
    <cofactor evidence="6">
        <name>Zn(2+)</name>
        <dbReference type="ChEBI" id="CHEBI:29105"/>
    </cofactor>
    <text evidence="6">Binds 1 zinc ion per subunit.</text>
</comment>
<dbReference type="PANTHER" id="PTHR34978">
    <property type="entry name" value="POSSIBLE SENSOR-TRANSDUCER PROTEIN BLAR"/>
    <property type="match status" value="1"/>
</dbReference>
<evidence type="ECO:0000313" key="10">
    <source>
        <dbReference type="Proteomes" id="UP000320806"/>
    </source>
</evidence>
<keyword evidence="7" id="KW-0472">Membrane</keyword>
<dbReference type="GO" id="GO:0006508">
    <property type="term" value="P:proteolysis"/>
    <property type="evidence" value="ECO:0007669"/>
    <property type="project" value="UniProtKB-KW"/>
</dbReference>
<keyword evidence="4 6" id="KW-0862">Zinc</keyword>
<evidence type="ECO:0000256" key="3">
    <source>
        <dbReference type="ARBA" id="ARBA00022801"/>
    </source>
</evidence>
<dbReference type="InterPro" id="IPR052173">
    <property type="entry name" value="Beta-lactam_resp_regulator"/>
</dbReference>
<accession>A0A542ECT2</accession>
<feature type="transmembrane region" description="Helical" evidence="7">
    <location>
        <begin position="79"/>
        <end position="98"/>
    </location>
</feature>
<dbReference type="CDD" id="cd07326">
    <property type="entry name" value="M56_BlaR1_MecR1_like"/>
    <property type="match status" value="1"/>
</dbReference>
<keyword evidence="7" id="KW-1133">Transmembrane helix</keyword>
<feature type="transmembrane region" description="Helical" evidence="7">
    <location>
        <begin position="36"/>
        <end position="59"/>
    </location>
</feature>
<keyword evidence="2" id="KW-0479">Metal-binding</keyword>
<organism evidence="9 10">
    <name type="scientific">Yimella lutea</name>
    <dbReference type="NCBI Taxonomy" id="587872"/>
    <lineage>
        <taxon>Bacteria</taxon>
        <taxon>Bacillati</taxon>
        <taxon>Actinomycetota</taxon>
        <taxon>Actinomycetes</taxon>
        <taxon>Micrococcales</taxon>
        <taxon>Dermacoccaceae</taxon>
        <taxon>Yimella</taxon>
    </lineage>
</organism>
<evidence type="ECO:0000256" key="6">
    <source>
        <dbReference type="RuleBase" id="RU003983"/>
    </source>
</evidence>
<evidence type="ECO:0000256" key="7">
    <source>
        <dbReference type="SAM" id="Phobius"/>
    </source>
</evidence>
<evidence type="ECO:0000256" key="4">
    <source>
        <dbReference type="ARBA" id="ARBA00022833"/>
    </source>
</evidence>
<feature type="domain" description="Peptidase M48" evidence="8">
    <location>
        <begin position="117"/>
        <end position="210"/>
    </location>
</feature>
<evidence type="ECO:0000256" key="1">
    <source>
        <dbReference type="ARBA" id="ARBA00022670"/>
    </source>
</evidence>
<keyword evidence="3 6" id="KW-0378">Hydrolase</keyword>
<feature type="transmembrane region" description="Helical" evidence="7">
    <location>
        <begin position="6"/>
        <end position="24"/>
    </location>
</feature>
<keyword evidence="7" id="KW-0812">Transmembrane</keyword>
<proteinExistence type="inferred from homology"/>